<keyword evidence="3" id="KW-1185">Reference proteome</keyword>
<dbReference type="SUPFAM" id="SSF51206">
    <property type="entry name" value="cAMP-binding domain-like"/>
    <property type="match status" value="1"/>
</dbReference>
<accession>A0ABW4J4N6</accession>
<sequence>MDLTALETLNPEFKFFTQNMPDYVKQHYFIRQYQIGDIIHLKTETLNYLGILLSGKTRVINEFENGNVYMLETNNALDYIGEVTLLAKQNSTSVTIEAASACLVFCVPRKYAEQWIFSDVAILTKLAQQVAHKLYRRSLDIGMKLFYPAEFIFVDYLIKECAQNHISEIKTFKINKTRTFISEEIGMNIKTLNQVITNLKPKALFHLEKGKLVLTYQNFTNAIQYLESSKAL</sequence>
<dbReference type="Gene3D" id="2.60.120.10">
    <property type="entry name" value="Jelly Rolls"/>
    <property type="match status" value="1"/>
</dbReference>
<dbReference type="EMBL" id="JBHTOP010000007">
    <property type="protein sequence ID" value="MFD1671337.1"/>
    <property type="molecule type" value="Genomic_DNA"/>
</dbReference>
<evidence type="ECO:0000313" key="2">
    <source>
        <dbReference type="EMBL" id="MFD1671337.1"/>
    </source>
</evidence>
<dbReference type="InterPro" id="IPR000595">
    <property type="entry name" value="cNMP-bd_dom"/>
</dbReference>
<comment type="caution">
    <text evidence="2">The sequence shown here is derived from an EMBL/GenBank/DDBJ whole genome shotgun (WGS) entry which is preliminary data.</text>
</comment>
<dbReference type="InterPro" id="IPR014710">
    <property type="entry name" value="RmlC-like_jellyroll"/>
</dbReference>
<dbReference type="CDD" id="cd00038">
    <property type="entry name" value="CAP_ED"/>
    <property type="match status" value="1"/>
</dbReference>
<feature type="domain" description="Cyclic nucleotide-binding" evidence="1">
    <location>
        <begin position="31"/>
        <end position="133"/>
    </location>
</feature>
<dbReference type="Pfam" id="PF00027">
    <property type="entry name" value="cNMP_binding"/>
    <property type="match status" value="1"/>
</dbReference>
<name>A0ABW4J4N6_9LACO</name>
<dbReference type="InterPro" id="IPR018490">
    <property type="entry name" value="cNMP-bd_dom_sf"/>
</dbReference>
<dbReference type="PROSITE" id="PS50042">
    <property type="entry name" value="CNMP_BINDING_3"/>
    <property type="match status" value="1"/>
</dbReference>
<organism evidence="2 3">
    <name type="scientific">Agrilactobacillus yilanensis</name>
    <dbReference type="NCBI Taxonomy" id="2485997"/>
    <lineage>
        <taxon>Bacteria</taxon>
        <taxon>Bacillati</taxon>
        <taxon>Bacillota</taxon>
        <taxon>Bacilli</taxon>
        <taxon>Lactobacillales</taxon>
        <taxon>Lactobacillaceae</taxon>
        <taxon>Agrilactobacillus</taxon>
    </lineage>
</organism>
<gene>
    <name evidence="2" type="ORF">ACFQ5M_04435</name>
</gene>
<dbReference type="Proteomes" id="UP001597267">
    <property type="component" value="Unassembled WGS sequence"/>
</dbReference>
<evidence type="ECO:0000313" key="3">
    <source>
        <dbReference type="Proteomes" id="UP001597267"/>
    </source>
</evidence>
<protein>
    <submittedName>
        <fullName evidence="2">Crp/Fnr family transcriptional regulator</fullName>
    </submittedName>
</protein>
<dbReference type="RefSeq" id="WP_125715465.1">
    <property type="nucleotide sequence ID" value="NZ_JBHTOP010000007.1"/>
</dbReference>
<reference evidence="3" key="1">
    <citation type="journal article" date="2019" name="Int. J. Syst. Evol. Microbiol.">
        <title>The Global Catalogue of Microorganisms (GCM) 10K type strain sequencing project: providing services to taxonomists for standard genome sequencing and annotation.</title>
        <authorList>
            <consortium name="The Broad Institute Genomics Platform"/>
            <consortium name="The Broad Institute Genome Sequencing Center for Infectious Disease"/>
            <person name="Wu L."/>
            <person name="Ma J."/>
        </authorList>
    </citation>
    <scope>NUCLEOTIDE SEQUENCE [LARGE SCALE GENOMIC DNA]</scope>
    <source>
        <strain evidence="3">CCM 8896</strain>
    </source>
</reference>
<proteinExistence type="predicted"/>
<evidence type="ECO:0000259" key="1">
    <source>
        <dbReference type="PROSITE" id="PS50042"/>
    </source>
</evidence>